<dbReference type="InterPro" id="IPR026891">
    <property type="entry name" value="Fn3-like"/>
</dbReference>
<evidence type="ECO:0000256" key="4">
    <source>
        <dbReference type="ARBA" id="ARBA00058905"/>
    </source>
</evidence>
<evidence type="ECO:0000256" key="5">
    <source>
        <dbReference type="ARBA" id="ARBA00074219"/>
    </source>
</evidence>
<dbReference type="InterPro" id="IPR036881">
    <property type="entry name" value="Glyco_hydro_3_C_sf"/>
</dbReference>
<dbReference type="InterPro" id="IPR002772">
    <property type="entry name" value="Glyco_hydro_3_C"/>
</dbReference>
<comment type="caution">
    <text evidence="9">The sequence shown here is derived from an EMBL/GenBank/DDBJ whole genome shotgun (WGS) entry which is preliminary data.</text>
</comment>
<proteinExistence type="inferred from homology"/>
<feature type="region of interest" description="Disordered" evidence="7">
    <location>
        <begin position="1"/>
        <end position="38"/>
    </location>
</feature>
<name>A0A8J3WFV5_PLARO</name>
<dbReference type="InterPro" id="IPR017853">
    <property type="entry name" value="GH"/>
</dbReference>
<keyword evidence="3" id="KW-0119">Carbohydrate metabolism</keyword>
<organism evidence="9 10">
    <name type="scientific">Planobispora rosea</name>
    <dbReference type="NCBI Taxonomy" id="35762"/>
    <lineage>
        <taxon>Bacteria</taxon>
        <taxon>Bacillati</taxon>
        <taxon>Actinomycetota</taxon>
        <taxon>Actinomycetes</taxon>
        <taxon>Streptosporangiales</taxon>
        <taxon>Streptosporangiaceae</taxon>
        <taxon>Planobispora</taxon>
    </lineage>
</organism>
<sequence>MTQNGREASAPRPAPEETSGLSLTEKASLTSGSTTWNTTAVPGTVRALTLSDGPHGIRRQPESTGDALGIHNSLPATCFPPAVALGSSWDPELARRVGTALAREASALGVDVVLGPGVNIKRSPLCGRNFEYFSEDPHLTGVLGAAVVTGIQSLGVGACVKHFAANNQETDRMRVSADVDEQTLREIYLPAFERIVREARPYTVMCSYNRINGVYASQNRWLLTDVLRGEWGFDGLVMSDWGAVNDRVAALEAGLDLEMPPTGTDGEIVEAVRSGRLPEEVLDRAAGRLLALARRLEDRQRFDGWDADAHHELAREAARASAVLLKNDDVRGEGPVLPLDPAAHRRVAVLGELARTPRYQGGGSSHVVPTRLDNAWDALVSAAGRAGGQVAGRTGEQAREQATTLTFAAGYRLDGAPDAELEREAVAAAAEADVALLFLGLPDAAESEGYDRTTIDLPAVQVALLHRVAEVCPRVVVVLSNGSVVSVAEWQDAASAILEGWLLGQAGGSALADLLFGAHSPSGRLTETIPNRLADVPSHLHFPGADGHVVYGEGRYVGYRHHDTLGTGVAYPFGHGLTYSRFEYSDLDARETGANEWSVEVTVTNTGERFAHEVVQLYVAFEEERPSRPRHELRGFAKVGLEPGAAERVRFTLAGRDIAQWSVSRKDWRIDPGSFTVEVGASSRDIRLRAGLTTPGDGYLAPLTGMSTLGEWLAHPAGSPALRKVLGDSPAVAALDRVDPALLGMALGFPLIKFSTFGIGLTPEVVDRLVATAAELHP</sequence>
<dbReference type="InterPro" id="IPR050288">
    <property type="entry name" value="Cellulose_deg_GH3"/>
</dbReference>
<dbReference type="Gene3D" id="2.60.40.10">
    <property type="entry name" value="Immunoglobulins"/>
    <property type="match status" value="1"/>
</dbReference>
<keyword evidence="6" id="KW-0326">Glycosidase</keyword>
<dbReference type="Proteomes" id="UP000655044">
    <property type="component" value="Unassembled WGS sequence"/>
</dbReference>
<dbReference type="Pfam" id="PF01915">
    <property type="entry name" value="Glyco_hydro_3_C"/>
    <property type="match status" value="1"/>
</dbReference>
<feature type="compositionally biased region" description="Polar residues" evidence="7">
    <location>
        <begin position="19"/>
        <end position="38"/>
    </location>
</feature>
<evidence type="ECO:0000256" key="6">
    <source>
        <dbReference type="RuleBase" id="RU361161"/>
    </source>
</evidence>
<dbReference type="InterPro" id="IPR013783">
    <property type="entry name" value="Ig-like_fold"/>
</dbReference>
<dbReference type="InterPro" id="IPR019800">
    <property type="entry name" value="Glyco_hydro_3_AS"/>
</dbReference>
<reference evidence="9" key="1">
    <citation type="submission" date="2021-01" db="EMBL/GenBank/DDBJ databases">
        <title>Whole genome shotgun sequence of Planobispora rosea NBRC 15558.</title>
        <authorList>
            <person name="Komaki H."/>
            <person name="Tamura T."/>
        </authorList>
    </citation>
    <scope>NUCLEOTIDE SEQUENCE</scope>
    <source>
        <strain evidence="9">NBRC 15558</strain>
    </source>
</reference>
<dbReference type="RefSeq" id="WP_189243398.1">
    <property type="nucleotide sequence ID" value="NZ_BMQP01000037.1"/>
</dbReference>
<dbReference type="PRINTS" id="PR00133">
    <property type="entry name" value="GLHYDRLASE3"/>
</dbReference>
<dbReference type="EMBL" id="BOOI01000056">
    <property type="protein sequence ID" value="GIH87182.1"/>
    <property type="molecule type" value="Genomic_DNA"/>
</dbReference>
<comment type="function">
    <text evidence="4">Catalyzes the hydrolysis of a non-reducing terminal alpha-L-arabinopyranosidic linkage in ginsenoside Rb2 (alpha-L-arabinopyranosyl-(1-&gt;6)-alpha-D-glucopyranosyl) to release alpha-D-glucopyranosyl (Rd). It is not able to hydrolyze alpha-L-arabinofuranosyl-(1-&gt;6)-alpha-D-glucopyranosyl (Rc).</text>
</comment>
<dbReference type="GO" id="GO:0005975">
    <property type="term" value="P:carbohydrate metabolic process"/>
    <property type="evidence" value="ECO:0007669"/>
    <property type="project" value="InterPro"/>
</dbReference>
<protein>
    <recommendedName>
        <fullName evidence="5">Exo-alpha-(1-&gt;6)-L-arabinopyranosidase</fullName>
    </recommendedName>
</protein>
<evidence type="ECO:0000256" key="7">
    <source>
        <dbReference type="SAM" id="MobiDB-lite"/>
    </source>
</evidence>
<dbReference type="SMART" id="SM01217">
    <property type="entry name" value="Fn3_like"/>
    <property type="match status" value="1"/>
</dbReference>
<dbReference type="PANTHER" id="PTHR42715:SF10">
    <property type="entry name" value="BETA-GLUCOSIDASE"/>
    <property type="match status" value="1"/>
</dbReference>
<keyword evidence="10" id="KW-1185">Reference proteome</keyword>
<dbReference type="SUPFAM" id="SSF51445">
    <property type="entry name" value="(Trans)glycosidases"/>
    <property type="match status" value="1"/>
</dbReference>
<evidence type="ECO:0000259" key="8">
    <source>
        <dbReference type="SMART" id="SM01217"/>
    </source>
</evidence>
<dbReference type="GO" id="GO:0008422">
    <property type="term" value="F:beta-glucosidase activity"/>
    <property type="evidence" value="ECO:0007669"/>
    <property type="project" value="UniProtKB-ARBA"/>
</dbReference>
<dbReference type="AlphaFoldDB" id="A0A8J3WFV5"/>
<dbReference type="PROSITE" id="PS00775">
    <property type="entry name" value="GLYCOSYL_HYDROL_F3"/>
    <property type="match status" value="1"/>
</dbReference>
<dbReference type="InterPro" id="IPR001764">
    <property type="entry name" value="Glyco_hydro_3_N"/>
</dbReference>
<evidence type="ECO:0000256" key="2">
    <source>
        <dbReference type="ARBA" id="ARBA00022801"/>
    </source>
</evidence>
<dbReference type="PANTHER" id="PTHR42715">
    <property type="entry name" value="BETA-GLUCOSIDASE"/>
    <property type="match status" value="1"/>
</dbReference>
<feature type="domain" description="Fibronectin type III-like" evidence="8">
    <location>
        <begin position="613"/>
        <end position="683"/>
    </location>
</feature>
<gene>
    <name evidence="9" type="ORF">Pro02_55900</name>
</gene>
<dbReference type="Gene3D" id="3.40.50.1700">
    <property type="entry name" value="Glycoside hydrolase family 3 C-terminal domain"/>
    <property type="match status" value="1"/>
</dbReference>
<dbReference type="Pfam" id="PF14310">
    <property type="entry name" value="Fn3-like"/>
    <property type="match status" value="1"/>
</dbReference>
<dbReference type="Gene3D" id="3.20.20.300">
    <property type="entry name" value="Glycoside hydrolase, family 3, N-terminal domain"/>
    <property type="match status" value="1"/>
</dbReference>
<accession>A0A8J3WFV5</accession>
<evidence type="ECO:0000313" key="10">
    <source>
        <dbReference type="Proteomes" id="UP000655044"/>
    </source>
</evidence>
<comment type="similarity">
    <text evidence="1 6">Belongs to the glycosyl hydrolase 3 family.</text>
</comment>
<evidence type="ECO:0000256" key="1">
    <source>
        <dbReference type="ARBA" id="ARBA00005336"/>
    </source>
</evidence>
<dbReference type="InterPro" id="IPR036962">
    <property type="entry name" value="Glyco_hydro_3_N_sf"/>
</dbReference>
<evidence type="ECO:0000313" key="9">
    <source>
        <dbReference type="EMBL" id="GIH87182.1"/>
    </source>
</evidence>
<keyword evidence="2 6" id="KW-0378">Hydrolase</keyword>
<dbReference type="Pfam" id="PF00933">
    <property type="entry name" value="Glyco_hydro_3"/>
    <property type="match status" value="1"/>
</dbReference>
<dbReference type="SUPFAM" id="SSF52279">
    <property type="entry name" value="Beta-D-glucan exohydrolase, C-terminal domain"/>
    <property type="match status" value="1"/>
</dbReference>
<evidence type="ECO:0000256" key="3">
    <source>
        <dbReference type="ARBA" id="ARBA00023277"/>
    </source>
</evidence>
<dbReference type="FunFam" id="2.60.40.10:FF:000495">
    <property type="entry name" value="Periplasmic beta-glucosidase"/>
    <property type="match status" value="1"/>
</dbReference>